<accession>A0A485L516</accession>
<dbReference type="Proteomes" id="UP000332933">
    <property type="component" value="Unassembled WGS sequence"/>
</dbReference>
<dbReference type="EMBL" id="VJMH01005854">
    <property type="protein sequence ID" value="KAF0692725.1"/>
    <property type="molecule type" value="Genomic_DNA"/>
</dbReference>
<name>A0A485L516_9STRA</name>
<evidence type="ECO:0000313" key="3">
    <source>
        <dbReference type="EMBL" id="VFT93014.1"/>
    </source>
</evidence>
<organism evidence="3 4">
    <name type="scientific">Aphanomyces stellatus</name>
    <dbReference type="NCBI Taxonomy" id="120398"/>
    <lineage>
        <taxon>Eukaryota</taxon>
        <taxon>Sar</taxon>
        <taxon>Stramenopiles</taxon>
        <taxon>Oomycota</taxon>
        <taxon>Saprolegniomycetes</taxon>
        <taxon>Saprolegniales</taxon>
        <taxon>Verrucalvaceae</taxon>
        <taxon>Aphanomyces</taxon>
    </lineage>
</organism>
<proteinExistence type="predicted"/>
<gene>
    <name evidence="3" type="primary">Aste57867_16236</name>
    <name evidence="2" type="ORF">As57867_016179</name>
    <name evidence="3" type="ORF">ASTE57867_16236</name>
</gene>
<keyword evidence="4" id="KW-1185">Reference proteome</keyword>
<dbReference type="AlphaFoldDB" id="A0A485L516"/>
<dbReference type="EMBL" id="CAADRA010005875">
    <property type="protein sequence ID" value="VFT93014.1"/>
    <property type="molecule type" value="Genomic_DNA"/>
</dbReference>
<sequence>MLGLTTKGGDEPRVGDDDRPQRETNRRRACLEAKYVQHTGSKADTTEEAFVASSCSRWPSAWHSHGQNVQNTARGMHIEIEIEFDKSKIIVTAVADEGDLKTRSEYCLQASNKPFGDVHTAKLVELEATMTTAGLRTIISCGVAAVPTDVSV</sequence>
<evidence type="ECO:0000313" key="4">
    <source>
        <dbReference type="Proteomes" id="UP000332933"/>
    </source>
</evidence>
<feature type="region of interest" description="Disordered" evidence="1">
    <location>
        <begin position="1"/>
        <end position="27"/>
    </location>
</feature>
<reference evidence="2" key="2">
    <citation type="submission" date="2019-06" db="EMBL/GenBank/DDBJ databases">
        <title>Genomics analysis of Aphanomyces spp. identifies a new class of oomycete effector associated with host adaptation.</title>
        <authorList>
            <person name="Gaulin E."/>
        </authorList>
    </citation>
    <scope>NUCLEOTIDE SEQUENCE</scope>
    <source>
        <strain evidence="2">CBS 578.67</strain>
    </source>
</reference>
<evidence type="ECO:0000313" key="2">
    <source>
        <dbReference type="EMBL" id="KAF0692725.1"/>
    </source>
</evidence>
<reference evidence="3 4" key="1">
    <citation type="submission" date="2019-03" db="EMBL/GenBank/DDBJ databases">
        <authorList>
            <person name="Gaulin E."/>
            <person name="Dumas B."/>
        </authorList>
    </citation>
    <scope>NUCLEOTIDE SEQUENCE [LARGE SCALE GENOMIC DNA]</scope>
    <source>
        <strain evidence="3">CBS 568.67</strain>
    </source>
</reference>
<evidence type="ECO:0000256" key="1">
    <source>
        <dbReference type="SAM" id="MobiDB-lite"/>
    </source>
</evidence>
<protein>
    <submittedName>
        <fullName evidence="3">Aste57867_16236 protein</fullName>
    </submittedName>
</protein>
<feature type="compositionally biased region" description="Basic and acidic residues" evidence="1">
    <location>
        <begin position="8"/>
        <end position="27"/>
    </location>
</feature>